<proteinExistence type="inferred from homology"/>
<name>A0A931J6U3_9BURK</name>
<dbReference type="GO" id="GO:0031640">
    <property type="term" value="P:killing of cells of another organism"/>
    <property type="evidence" value="ECO:0007669"/>
    <property type="project" value="UniProtKB-KW"/>
</dbReference>
<dbReference type="Proteomes" id="UP000613266">
    <property type="component" value="Unassembled WGS sequence"/>
</dbReference>
<comment type="catalytic activity">
    <reaction evidence="3">
        <text>Hydrolysis of (1-&gt;4)-beta-linkages between N-acetylmuramic acid and N-acetyl-D-glucosamine residues in a peptidoglycan and between N-acetyl-D-glucosamine residues in chitodextrins.</text>
        <dbReference type="EC" id="3.2.1.17"/>
    </reaction>
</comment>
<organism evidence="4 5">
    <name type="scientific">Inhella proteolytica</name>
    <dbReference type="NCBI Taxonomy" id="2795029"/>
    <lineage>
        <taxon>Bacteria</taxon>
        <taxon>Pseudomonadati</taxon>
        <taxon>Pseudomonadota</taxon>
        <taxon>Betaproteobacteria</taxon>
        <taxon>Burkholderiales</taxon>
        <taxon>Sphaerotilaceae</taxon>
        <taxon>Inhella</taxon>
    </lineage>
</organism>
<keyword evidence="3" id="KW-0378">Hydrolase</keyword>
<keyword evidence="3" id="KW-0326">Glycosidase</keyword>
<reference evidence="4" key="1">
    <citation type="submission" date="2020-12" db="EMBL/GenBank/DDBJ databases">
        <title>The genome sequence of Inhella sp. 1Y17.</title>
        <authorList>
            <person name="Liu Y."/>
        </authorList>
    </citation>
    <scope>NUCLEOTIDE SEQUENCE</scope>
    <source>
        <strain evidence="4">1Y17</strain>
    </source>
</reference>
<dbReference type="InterPro" id="IPR023346">
    <property type="entry name" value="Lysozyme-like_dom_sf"/>
</dbReference>
<dbReference type="EMBL" id="JAEDAK010000015">
    <property type="protein sequence ID" value="MBH9578863.1"/>
    <property type="molecule type" value="Genomic_DNA"/>
</dbReference>
<dbReference type="EC" id="3.2.1.17" evidence="3"/>
<evidence type="ECO:0000313" key="4">
    <source>
        <dbReference type="EMBL" id="MBH9578863.1"/>
    </source>
</evidence>
<keyword evidence="2 3" id="KW-0081">Bacteriolytic enzyme</keyword>
<evidence type="ECO:0000313" key="5">
    <source>
        <dbReference type="Proteomes" id="UP000613266"/>
    </source>
</evidence>
<sequence>MKRAVREPLFQHEYDAWVSLIFNLGGFRKCPNPLSKLNTRDYSGCCDEFADITNGGVAGLVARRKGEMKMFRNKVYDSTH</sequence>
<protein>
    <recommendedName>
        <fullName evidence="3">Lysozyme</fullName>
        <ecNumber evidence="3">3.2.1.17</ecNumber>
    </recommendedName>
</protein>
<dbReference type="Gene3D" id="1.10.530.40">
    <property type="match status" value="1"/>
</dbReference>
<dbReference type="Pfam" id="PF00959">
    <property type="entry name" value="Phage_lysozyme"/>
    <property type="match status" value="1"/>
</dbReference>
<evidence type="ECO:0000256" key="1">
    <source>
        <dbReference type="ARBA" id="ARBA00022529"/>
    </source>
</evidence>
<keyword evidence="5" id="KW-1185">Reference proteome</keyword>
<dbReference type="InterPro" id="IPR023347">
    <property type="entry name" value="Lysozyme_dom_sf"/>
</dbReference>
<dbReference type="GO" id="GO:0009253">
    <property type="term" value="P:peptidoglycan catabolic process"/>
    <property type="evidence" value="ECO:0007669"/>
    <property type="project" value="InterPro"/>
</dbReference>
<comment type="similarity">
    <text evidence="3">Belongs to the glycosyl hydrolase 24 family.</text>
</comment>
<dbReference type="AlphaFoldDB" id="A0A931J6U3"/>
<evidence type="ECO:0000256" key="2">
    <source>
        <dbReference type="ARBA" id="ARBA00022638"/>
    </source>
</evidence>
<evidence type="ECO:0000256" key="3">
    <source>
        <dbReference type="RuleBase" id="RU003788"/>
    </source>
</evidence>
<gene>
    <name evidence="4" type="ORF">I7X39_18385</name>
</gene>
<keyword evidence="1 3" id="KW-0929">Antimicrobial</keyword>
<comment type="caution">
    <text evidence="4">The sequence shown here is derived from an EMBL/GenBank/DDBJ whole genome shotgun (WGS) entry which is preliminary data.</text>
</comment>
<dbReference type="GO" id="GO:0016998">
    <property type="term" value="P:cell wall macromolecule catabolic process"/>
    <property type="evidence" value="ECO:0007669"/>
    <property type="project" value="InterPro"/>
</dbReference>
<accession>A0A931J6U3</accession>
<dbReference type="InterPro" id="IPR002196">
    <property type="entry name" value="Glyco_hydro_24"/>
</dbReference>
<dbReference type="GO" id="GO:0003796">
    <property type="term" value="F:lysozyme activity"/>
    <property type="evidence" value="ECO:0007669"/>
    <property type="project" value="UniProtKB-EC"/>
</dbReference>
<dbReference type="SUPFAM" id="SSF53955">
    <property type="entry name" value="Lysozyme-like"/>
    <property type="match status" value="1"/>
</dbReference>
<dbReference type="GO" id="GO:0042742">
    <property type="term" value="P:defense response to bacterium"/>
    <property type="evidence" value="ECO:0007669"/>
    <property type="project" value="UniProtKB-KW"/>
</dbReference>